<gene>
    <name evidence="2" type="ORF">GGX14DRAFT_567378</name>
</gene>
<evidence type="ECO:0000313" key="2">
    <source>
        <dbReference type="EMBL" id="KAJ7207425.1"/>
    </source>
</evidence>
<dbReference type="Proteomes" id="UP001219525">
    <property type="component" value="Unassembled WGS sequence"/>
</dbReference>
<organism evidence="2 3">
    <name type="scientific">Mycena pura</name>
    <dbReference type="NCBI Taxonomy" id="153505"/>
    <lineage>
        <taxon>Eukaryota</taxon>
        <taxon>Fungi</taxon>
        <taxon>Dikarya</taxon>
        <taxon>Basidiomycota</taxon>
        <taxon>Agaricomycotina</taxon>
        <taxon>Agaricomycetes</taxon>
        <taxon>Agaricomycetidae</taxon>
        <taxon>Agaricales</taxon>
        <taxon>Marasmiineae</taxon>
        <taxon>Mycenaceae</taxon>
        <taxon>Mycena</taxon>
    </lineage>
</organism>
<protein>
    <submittedName>
        <fullName evidence="2">Uncharacterized protein</fullName>
    </submittedName>
</protein>
<dbReference type="AlphaFoldDB" id="A0AAD6VEG2"/>
<feature type="region of interest" description="Disordered" evidence="1">
    <location>
        <begin position="76"/>
        <end position="136"/>
    </location>
</feature>
<comment type="caution">
    <text evidence="2">The sequence shown here is derived from an EMBL/GenBank/DDBJ whole genome shotgun (WGS) entry which is preliminary data.</text>
</comment>
<proteinExistence type="predicted"/>
<feature type="compositionally biased region" description="Pro residues" evidence="1">
    <location>
        <begin position="100"/>
        <end position="126"/>
    </location>
</feature>
<evidence type="ECO:0000256" key="1">
    <source>
        <dbReference type="SAM" id="MobiDB-lite"/>
    </source>
</evidence>
<evidence type="ECO:0000313" key="3">
    <source>
        <dbReference type="Proteomes" id="UP001219525"/>
    </source>
</evidence>
<dbReference type="EMBL" id="JARJCW010000036">
    <property type="protein sequence ID" value="KAJ7207425.1"/>
    <property type="molecule type" value="Genomic_DNA"/>
</dbReference>
<sequence length="136" mass="14726">MNCKQFRIEAAIAAGSRARHRTVTATAVQITAYTGGTPYVPVPYLREVESVRVGSRYLVGTVVNGGHHPVMPTCRYPPPMPDALDAARFPDAVPQRHPRPTPVPDTPTPSPDTPTPSPDAPTPPPMPRRRPPASRH</sequence>
<name>A0AAD6VEG2_9AGAR</name>
<reference evidence="2" key="1">
    <citation type="submission" date="2023-03" db="EMBL/GenBank/DDBJ databases">
        <title>Massive genome expansion in bonnet fungi (Mycena s.s.) driven by repeated elements and novel gene families across ecological guilds.</title>
        <authorList>
            <consortium name="Lawrence Berkeley National Laboratory"/>
            <person name="Harder C.B."/>
            <person name="Miyauchi S."/>
            <person name="Viragh M."/>
            <person name="Kuo A."/>
            <person name="Thoen E."/>
            <person name="Andreopoulos B."/>
            <person name="Lu D."/>
            <person name="Skrede I."/>
            <person name="Drula E."/>
            <person name="Henrissat B."/>
            <person name="Morin E."/>
            <person name="Kohler A."/>
            <person name="Barry K."/>
            <person name="LaButti K."/>
            <person name="Morin E."/>
            <person name="Salamov A."/>
            <person name="Lipzen A."/>
            <person name="Mereny Z."/>
            <person name="Hegedus B."/>
            <person name="Baldrian P."/>
            <person name="Stursova M."/>
            <person name="Weitz H."/>
            <person name="Taylor A."/>
            <person name="Grigoriev I.V."/>
            <person name="Nagy L.G."/>
            <person name="Martin F."/>
            <person name="Kauserud H."/>
        </authorList>
    </citation>
    <scope>NUCLEOTIDE SEQUENCE</scope>
    <source>
        <strain evidence="2">9144</strain>
    </source>
</reference>
<accession>A0AAD6VEG2</accession>
<keyword evidence="3" id="KW-1185">Reference proteome</keyword>
<feature type="compositionally biased region" description="Basic residues" evidence="1">
    <location>
        <begin position="127"/>
        <end position="136"/>
    </location>
</feature>